<evidence type="ECO:0000313" key="1">
    <source>
        <dbReference type="EMBL" id="KAH6830818.1"/>
    </source>
</evidence>
<name>A0AAD4JBL6_PERFH</name>
<dbReference type="Gene3D" id="3.30.200.20">
    <property type="entry name" value="Phosphorylase Kinase, domain 1"/>
    <property type="match status" value="1"/>
</dbReference>
<sequence length="95" mass="10995">MLVGRYDVRKIIDPRTFVKVHHTRNVKTREVLAIKVIDKEKILKVGLMAQVKCEHRAIVRGYDDEVKDLHDGVRERQQAIQQGGEGTVEEEEMTN</sequence>
<dbReference type="SUPFAM" id="SSF56112">
    <property type="entry name" value="Protein kinase-like (PK-like)"/>
    <property type="match status" value="1"/>
</dbReference>
<reference evidence="1 2" key="1">
    <citation type="journal article" date="2021" name="Nat. Commun.">
        <title>Incipient diploidization of the medicinal plant Perilla within 10,000 years.</title>
        <authorList>
            <person name="Zhang Y."/>
            <person name="Shen Q."/>
            <person name="Leng L."/>
            <person name="Zhang D."/>
            <person name="Chen S."/>
            <person name="Shi Y."/>
            <person name="Ning Z."/>
            <person name="Chen S."/>
        </authorList>
    </citation>
    <scope>NUCLEOTIDE SEQUENCE [LARGE SCALE GENOMIC DNA]</scope>
    <source>
        <strain evidence="2">cv. PC099</strain>
    </source>
</reference>
<keyword evidence="2" id="KW-1185">Reference proteome</keyword>
<gene>
    <name evidence="1" type="ORF">C2S53_012161</name>
</gene>
<dbReference type="EMBL" id="SDAM02000092">
    <property type="protein sequence ID" value="KAH6830818.1"/>
    <property type="molecule type" value="Genomic_DNA"/>
</dbReference>
<proteinExistence type="predicted"/>
<accession>A0AAD4JBL6</accession>
<dbReference type="InterPro" id="IPR011009">
    <property type="entry name" value="Kinase-like_dom_sf"/>
</dbReference>
<comment type="caution">
    <text evidence="1">The sequence shown here is derived from an EMBL/GenBank/DDBJ whole genome shotgun (WGS) entry which is preliminary data.</text>
</comment>
<dbReference type="Proteomes" id="UP001190926">
    <property type="component" value="Unassembled WGS sequence"/>
</dbReference>
<keyword evidence="1" id="KW-0418">Kinase</keyword>
<evidence type="ECO:0000313" key="2">
    <source>
        <dbReference type="Proteomes" id="UP001190926"/>
    </source>
</evidence>
<keyword evidence="1" id="KW-0808">Transferase</keyword>
<protein>
    <submittedName>
        <fullName evidence="1">CBL-interacting protein kinase 12</fullName>
    </submittedName>
</protein>
<dbReference type="GO" id="GO:0016301">
    <property type="term" value="F:kinase activity"/>
    <property type="evidence" value="ECO:0007669"/>
    <property type="project" value="UniProtKB-KW"/>
</dbReference>
<dbReference type="AlphaFoldDB" id="A0AAD4JBL6"/>
<organism evidence="1 2">
    <name type="scientific">Perilla frutescens var. hirtella</name>
    <name type="common">Perilla citriodora</name>
    <name type="synonym">Perilla setoyensis</name>
    <dbReference type="NCBI Taxonomy" id="608512"/>
    <lineage>
        <taxon>Eukaryota</taxon>
        <taxon>Viridiplantae</taxon>
        <taxon>Streptophyta</taxon>
        <taxon>Embryophyta</taxon>
        <taxon>Tracheophyta</taxon>
        <taxon>Spermatophyta</taxon>
        <taxon>Magnoliopsida</taxon>
        <taxon>eudicotyledons</taxon>
        <taxon>Gunneridae</taxon>
        <taxon>Pentapetalae</taxon>
        <taxon>asterids</taxon>
        <taxon>lamiids</taxon>
        <taxon>Lamiales</taxon>
        <taxon>Lamiaceae</taxon>
        <taxon>Nepetoideae</taxon>
        <taxon>Elsholtzieae</taxon>
        <taxon>Perilla</taxon>
    </lineage>
</organism>